<dbReference type="Pfam" id="PF14284">
    <property type="entry name" value="PcfJ"/>
    <property type="match status" value="1"/>
</dbReference>
<gene>
    <name evidence="1" type="ORF">HMPREF3187_01410</name>
</gene>
<dbReference type="PATRIC" id="fig|87541.4.peg.1395"/>
<proteinExistence type="predicted"/>
<evidence type="ECO:0008006" key="3">
    <source>
        <dbReference type="Google" id="ProtNLM"/>
    </source>
</evidence>
<dbReference type="Proteomes" id="UP000070422">
    <property type="component" value="Unassembled WGS sequence"/>
</dbReference>
<dbReference type="InterPro" id="IPR025586">
    <property type="entry name" value="PcfJ"/>
</dbReference>
<comment type="caution">
    <text evidence="1">The sequence shown here is derived from an EMBL/GenBank/DDBJ whole genome shotgun (WGS) entry which is preliminary data.</text>
</comment>
<accession>A0A133XTS4</accession>
<name>A0A133XTS4_9LACT</name>
<dbReference type="EMBL" id="LSCQ01000077">
    <property type="protein sequence ID" value="KXB34331.1"/>
    <property type="molecule type" value="Genomic_DNA"/>
</dbReference>
<protein>
    <recommendedName>
        <fullName evidence="3">PcfJ-like protein</fullName>
    </recommendedName>
</protein>
<evidence type="ECO:0000313" key="1">
    <source>
        <dbReference type="EMBL" id="KXB34331.1"/>
    </source>
</evidence>
<evidence type="ECO:0000313" key="2">
    <source>
        <dbReference type="Proteomes" id="UP000070422"/>
    </source>
</evidence>
<reference evidence="1 2" key="1">
    <citation type="submission" date="2016-01" db="EMBL/GenBank/DDBJ databases">
        <authorList>
            <person name="Oliw E.H."/>
        </authorList>
    </citation>
    <scope>NUCLEOTIDE SEQUENCE [LARGE SCALE GENOMIC DNA]</scope>
    <source>
        <strain evidence="1 2">KA00635</strain>
    </source>
</reference>
<dbReference type="OrthoDB" id="1802755at2"/>
<dbReference type="AlphaFoldDB" id="A0A133XTS4"/>
<dbReference type="STRING" id="87541.AWM71_00050"/>
<organism evidence="1 2">
    <name type="scientific">Aerococcus christensenii</name>
    <dbReference type="NCBI Taxonomy" id="87541"/>
    <lineage>
        <taxon>Bacteria</taxon>
        <taxon>Bacillati</taxon>
        <taxon>Bacillota</taxon>
        <taxon>Bacilli</taxon>
        <taxon>Lactobacillales</taxon>
        <taxon>Aerococcaceae</taxon>
        <taxon>Aerococcus</taxon>
    </lineage>
</organism>
<dbReference type="RefSeq" id="WP_060937129.1">
    <property type="nucleotide sequence ID" value="NZ_KQ959323.1"/>
</dbReference>
<sequence>MEITKNLLVNQIKEHLLTKPFISLDHKGIEMLSHSLPFIDDTEKRNCWLFVFDHSKKQLISDREIETFIQAKSKEIPNSSLFYKSTFNFPLFHVILMNLNHSNFMTIKNYSCEGVYYTRNKPAFYYKRKGTYLLFYDSLAIKRCWESRKVWIDAFMSENIDFCNSQLLEDMPMFQLVRDFRKERVVKNHIPGELTYSQILNGKNRHEVLANKFKTLPLLTEYFNPNKLKYWEIGLFRSLKLKLTDKEFRRVVNWYQKKGQKTCYQFWHERLKRMSASSAKITYQDVYCLYLMKRFCLTVYYKDPLSDDFYKPEWFTVLDYIRLFRIAHKNKKLEVNRTSWARFCQEEEQLSVQVSNLNYKQFYKTSFNRTKEWQPLLKRLEKSSLQVTHLNTGEKLIREGNAQHNCVGSYIEKAAQNKCLLLDYTYKNRRHTVEIINQGSKTHPTYTIFQCLTALNQPAVKGAIEALEEVIS</sequence>